<protein>
    <submittedName>
        <fullName evidence="3">SRI domain-containing protein</fullName>
    </submittedName>
</protein>
<dbReference type="WBParaSite" id="maker-unitig_35297-snap-gene-0.1-mRNA-1">
    <property type="protein sequence ID" value="maker-unitig_35297-snap-gene-0.1-mRNA-1"/>
    <property type="gene ID" value="maker-unitig_35297-snap-gene-0.1"/>
</dbReference>
<evidence type="ECO:0000256" key="1">
    <source>
        <dbReference type="SAM" id="MobiDB-lite"/>
    </source>
</evidence>
<organism evidence="2 3">
    <name type="scientific">Macrostomum lignano</name>
    <dbReference type="NCBI Taxonomy" id="282301"/>
    <lineage>
        <taxon>Eukaryota</taxon>
        <taxon>Metazoa</taxon>
        <taxon>Spiralia</taxon>
        <taxon>Lophotrochozoa</taxon>
        <taxon>Platyhelminthes</taxon>
        <taxon>Rhabditophora</taxon>
        <taxon>Macrostomorpha</taxon>
        <taxon>Macrostomida</taxon>
        <taxon>Macrostomidae</taxon>
        <taxon>Macrostomum</taxon>
    </lineage>
</organism>
<dbReference type="AlphaFoldDB" id="A0A1I8FJ99"/>
<accession>A0A1I8FJ99</accession>
<evidence type="ECO:0000313" key="3">
    <source>
        <dbReference type="WBParaSite" id="maker-unitig_35297-snap-gene-0.1-mRNA-1"/>
    </source>
</evidence>
<name>A0A1I8FJ99_9PLAT</name>
<evidence type="ECO:0000313" key="2">
    <source>
        <dbReference type="Proteomes" id="UP000095280"/>
    </source>
</evidence>
<reference evidence="3" key="1">
    <citation type="submission" date="2016-11" db="UniProtKB">
        <authorList>
            <consortium name="WormBaseParasite"/>
        </authorList>
    </citation>
    <scope>IDENTIFICATION</scope>
</reference>
<feature type="region of interest" description="Disordered" evidence="1">
    <location>
        <begin position="1"/>
        <end position="21"/>
    </location>
</feature>
<dbReference type="Proteomes" id="UP000095280">
    <property type="component" value="Unplaced"/>
</dbReference>
<sequence length="128" mass="14733">MSECASDTDSSLSDDPSDSERIDIPAALRKCSHRTEVVRAARCKLQALKTAYEDEVAPIAEGAGQGYEEVRVQRRGQRCWRQFRVFVGSWRRRFFDCFFVFEKKRLRGSVRPTLRGSETSSFVDFDII</sequence>
<keyword evidence="2" id="KW-1185">Reference proteome</keyword>
<proteinExistence type="predicted"/>